<proteinExistence type="predicted"/>
<protein>
    <recommendedName>
        <fullName evidence="1">DUF4139 domain-containing protein</fullName>
    </recommendedName>
</protein>
<organism evidence="2">
    <name type="scientific">marine metagenome</name>
    <dbReference type="NCBI Taxonomy" id="408172"/>
    <lineage>
        <taxon>unclassified sequences</taxon>
        <taxon>metagenomes</taxon>
        <taxon>ecological metagenomes</taxon>
    </lineage>
</organism>
<dbReference type="InterPro" id="IPR037291">
    <property type="entry name" value="DUF4139"/>
</dbReference>
<evidence type="ECO:0000313" key="2">
    <source>
        <dbReference type="EMBL" id="SVA67258.1"/>
    </source>
</evidence>
<dbReference type="PANTHER" id="PTHR38075">
    <property type="entry name" value="DUF4139 DOMAIN-CONTAINING PROTEIN"/>
    <property type="match status" value="1"/>
</dbReference>
<name>A0A381XRA8_9ZZZZ</name>
<dbReference type="AlphaFoldDB" id="A0A381XRA8"/>
<feature type="domain" description="DUF4139" evidence="1">
    <location>
        <begin position="146"/>
        <end position="422"/>
    </location>
</feature>
<dbReference type="Pfam" id="PF13598">
    <property type="entry name" value="DUF4139"/>
    <property type="match status" value="1"/>
</dbReference>
<dbReference type="EMBL" id="UINC01016084">
    <property type="protein sequence ID" value="SVA67258.1"/>
    <property type="molecule type" value="Genomic_DNA"/>
</dbReference>
<dbReference type="PANTHER" id="PTHR38075:SF1">
    <property type="entry name" value="DUF4139 DOMAIN-CONTAINING PROTEIN"/>
    <property type="match status" value="1"/>
</dbReference>
<accession>A0A381XRA8</accession>
<sequence length="423" mass="47931">MTMYKDGFALIKQPVAWNIQPGNNTVSWDNLPSGMIIDSPFLTLNNATVNMQRFNQDVFHFSKYLYNYLGETIDVEFINGSSLTGTLVEISGNTITIARKRSTISFNRDRVDYISVPGQLDKAMFKPSLTWTISPEKKSGPVRGSLIYLTKGFDWDAIYRLILDESGENAEFLAEAYIKNNSNLDFNNVSLQLVEGILKQNGHMNLPPMMMRSMPTPNEDAEPKEEQLGDYHIYSLGGKVRLNGKESITTRLYQSRKVSFQKTYLFENDEQSQKEEPLGIEYQIANTENNNLGVPLPKGKIQLYQSATSGAIEFVGEDEIRQVPKGAMATIISGRAFDVVGKRTILNYDRQKKSEEGSISIEVTNTLTNEIKVRLIEHIYGDWVVRDASENYRKKDASTIQFPLSIPANGSQTVTYTYRKEWK</sequence>
<gene>
    <name evidence="2" type="ORF">METZ01_LOCUS120112</name>
</gene>
<reference evidence="2" key="1">
    <citation type="submission" date="2018-05" db="EMBL/GenBank/DDBJ databases">
        <authorList>
            <person name="Lanie J.A."/>
            <person name="Ng W.-L."/>
            <person name="Kazmierczak K.M."/>
            <person name="Andrzejewski T.M."/>
            <person name="Davidsen T.M."/>
            <person name="Wayne K.J."/>
            <person name="Tettelin H."/>
            <person name="Glass J.I."/>
            <person name="Rusch D."/>
            <person name="Podicherti R."/>
            <person name="Tsui H.-C.T."/>
            <person name="Winkler M.E."/>
        </authorList>
    </citation>
    <scope>NUCLEOTIDE SEQUENCE</scope>
</reference>
<evidence type="ECO:0000259" key="1">
    <source>
        <dbReference type="Pfam" id="PF13598"/>
    </source>
</evidence>